<organism evidence="1 2">
    <name type="scientific">Cruoricaptor ignavus</name>
    <dbReference type="NCBI Taxonomy" id="1118202"/>
    <lineage>
        <taxon>Bacteria</taxon>
        <taxon>Pseudomonadati</taxon>
        <taxon>Bacteroidota</taxon>
        <taxon>Flavobacteriia</taxon>
        <taxon>Flavobacteriales</taxon>
        <taxon>Weeksellaceae</taxon>
        <taxon>Cruoricaptor</taxon>
    </lineage>
</organism>
<evidence type="ECO:0000313" key="2">
    <source>
        <dbReference type="Proteomes" id="UP000184335"/>
    </source>
</evidence>
<name>A0A1M6G6T7_9FLAO</name>
<evidence type="ECO:0008006" key="3">
    <source>
        <dbReference type="Google" id="ProtNLM"/>
    </source>
</evidence>
<dbReference type="STRING" id="1118202.SAMN05443429_10880"/>
<evidence type="ECO:0000313" key="1">
    <source>
        <dbReference type="EMBL" id="SHJ05665.1"/>
    </source>
</evidence>
<dbReference type="RefSeq" id="WP_073180235.1">
    <property type="nucleotide sequence ID" value="NZ_FQYI01000008.1"/>
</dbReference>
<protein>
    <recommendedName>
        <fullName evidence="3">Phage Mu protein F like protein</fullName>
    </recommendedName>
</protein>
<proteinExistence type="predicted"/>
<dbReference type="OrthoDB" id="661150at2"/>
<dbReference type="EMBL" id="FQYI01000008">
    <property type="protein sequence ID" value="SHJ05665.1"/>
    <property type="molecule type" value="Genomic_DNA"/>
</dbReference>
<accession>A0A1M6G6T7</accession>
<dbReference type="Proteomes" id="UP000184335">
    <property type="component" value="Unassembled WGS sequence"/>
</dbReference>
<sequence>MLNSYDKEHIQRIEKNAKKIEELYQSLINKITGLSSLVDIDADNFNISDYPALKKEFDKMFEVLAKDTINHIQSGVRQSWFLAEAKNDALVDLIANRSKFSREQIEKYKQHNRVAMNGFLNRKEEGMELSDRVWKYTEHFKNEIEMGLSVGIAEGKSAAELARELRANLKEPNRLFRKVRDNEGKLKLSQPAETYNPGRGVYRSSVKNAQRLARTEINIAYHEANYEKYQQFDFVIGQEIKVSNNLSKHCPFCVAMQGKYPKDFKFKGWHPQCMCSSQPILKSSDEIDEDTKAIREGREIPTSKNEITDVPQQMKDWIAANEDKIDAARVKPYFVGENARHLGITIRIDDKMLSQLKERGYRKLPPSDSNFNNLNLLKIDDAIQTLANGVGAKIDIKEITYNTNYITVSAKSRDESFYVIRNFINNSGIKTVSHQKLKIPENAQKSGYGKRFFRSMFREYQAFGVEKITLVASDKVGGYAWARYGFKADDGNTILGIADKAKGLSKSEKKKFDAWFNRSIKENDFDMRKLSDLSFGKKLLLGSDWRGYLDFNNKKQMRVFLDYLYH</sequence>
<gene>
    <name evidence="1" type="ORF">SAMN05443429_10880</name>
</gene>
<dbReference type="AlphaFoldDB" id="A0A1M6G6T7"/>
<reference evidence="1 2" key="1">
    <citation type="submission" date="2016-11" db="EMBL/GenBank/DDBJ databases">
        <authorList>
            <person name="Jaros S."/>
            <person name="Januszkiewicz K."/>
            <person name="Wedrychowicz H."/>
        </authorList>
    </citation>
    <scope>NUCLEOTIDE SEQUENCE [LARGE SCALE GENOMIC DNA]</scope>
    <source>
        <strain evidence="1 2">DSM 25479</strain>
    </source>
</reference>
<keyword evidence="2" id="KW-1185">Reference proteome</keyword>